<evidence type="ECO:0000313" key="4">
    <source>
        <dbReference type="Proteomes" id="UP001470809"/>
    </source>
</evidence>
<feature type="transmembrane region" description="Helical" evidence="1">
    <location>
        <begin position="176"/>
        <end position="201"/>
    </location>
</feature>
<dbReference type="InterPro" id="IPR003675">
    <property type="entry name" value="Rce1/LyrA-like_dom"/>
</dbReference>
<keyword evidence="4" id="KW-1185">Reference proteome</keyword>
<keyword evidence="1" id="KW-0812">Transmembrane</keyword>
<keyword evidence="1" id="KW-0472">Membrane</keyword>
<dbReference type="KEGG" id="yrh:AABB31_20040"/>
<reference evidence="3 4" key="2">
    <citation type="submission" date="2024-08" db="EMBL/GenBank/DDBJ databases">
        <title>Phylogenomic analyses of a clade within the roseobacter group suggest taxonomic reassignments of species of the genera Aestuariivita, Citreicella, Loktanella, Nautella, Pelagibaca, Ruegeria, Thalassobius, Thiobacimonas and Tropicibacter, and the proposal o.</title>
        <authorList>
            <person name="Jeon C.O."/>
        </authorList>
    </citation>
    <scope>NUCLEOTIDE SEQUENCE [LARGE SCALE GENOMIC DNA]</scope>
    <source>
        <strain evidence="3 4">SS1-5</strain>
    </source>
</reference>
<feature type="transmembrane region" description="Helical" evidence="1">
    <location>
        <begin position="135"/>
        <end position="156"/>
    </location>
</feature>
<feature type="transmembrane region" description="Helical" evidence="1">
    <location>
        <begin position="7"/>
        <end position="26"/>
    </location>
</feature>
<feature type="transmembrane region" description="Helical" evidence="1">
    <location>
        <begin position="105"/>
        <end position="123"/>
    </location>
</feature>
<proteinExistence type="predicted"/>
<reference evidence="4" key="1">
    <citation type="submission" date="2024-04" db="EMBL/GenBank/DDBJ databases">
        <title>Phylogenomic analyses of a clade within the roseobacter group suggest taxonomic reassignments of species of the genera Aestuariivita, Citreicella, Loktanella, Nautella, Pelagibaca, Ruegeria, Thalassobius, Thiobacimonas and Tropicibacter, and the proposal o.</title>
        <authorList>
            <person name="Jeon C.O."/>
        </authorList>
    </citation>
    <scope>NUCLEOTIDE SEQUENCE [LARGE SCALE GENOMIC DNA]</scope>
    <source>
        <strain evidence="4">SS1-5</strain>
    </source>
</reference>
<feature type="transmembrane region" description="Helical" evidence="1">
    <location>
        <begin position="32"/>
        <end position="55"/>
    </location>
</feature>
<dbReference type="GO" id="GO:0004175">
    <property type="term" value="F:endopeptidase activity"/>
    <property type="evidence" value="ECO:0007669"/>
    <property type="project" value="UniProtKB-ARBA"/>
</dbReference>
<gene>
    <name evidence="3" type="ORF">AABB31_20040</name>
</gene>
<dbReference type="EMBL" id="CP151767">
    <property type="protein sequence ID" value="WZU67214.1"/>
    <property type="molecule type" value="Genomic_DNA"/>
</dbReference>
<evidence type="ECO:0000313" key="3">
    <source>
        <dbReference type="EMBL" id="WZU67214.1"/>
    </source>
</evidence>
<dbReference type="AlphaFoldDB" id="A0AAN0NLL5"/>
<feature type="transmembrane region" description="Helical" evidence="1">
    <location>
        <begin position="213"/>
        <end position="237"/>
    </location>
</feature>
<accession>A0AAN0NLL5</accession>
<organism evidence="3 4">
    <name type="scientific">Yoonia rhodophyticola</name>
    <dbReference type="NCBI Taxonomy" id="3137370"/>
    <lineage>
        <taxon>Bacteria</taxon>
        <taxon>Pseudomonadati</taxon>
        <taxon>Pseudomonadota</taxon>
        <taxon>Alphaproteobacteria</taxon>
        <taxon>Rhodobacterales</taxon>
        <taxon>Paracoccaceae</taxon>
        <taxon>Yoonia</taxon>
    </lineage>
</organism>
<dbReference type="RefSeq" id="WP_342076526.1">
    <property type="nucleotide sequence ID" value="NZ_CP151767.2"/>
</dbReference>
<protein>
    <submittedName>
        <fullName evidence="3">Lysostaphin resistance A-like protein</fullName>
    </submittedName>
</protein>
<feature type="transmembrane region" description="Helical" evidence="1">
    <location>
        <begin position="76"/>
        <end position="99"/>
    </location>
</feature>
<evidence type="ECO:0000259" key="2">
    <source>
        <dbReference type="Pfam" id="PF02517"/>
    </source>
</evidence>
<sequence>MPRIWAAVLPALAYIMIVAVGMVWAYRPDDGTSAIAAMLLRLLAVQLCLIGLCLLTVRRAVQWRDIGFGALRAKEILWLAPSYLTLTIMLADLWPALWAAGADDAMPTVLLILALTTLCIGFSEEVMFRGIVLRGALHAISPVQAMLLSTVLFALMHAASGIAGQSATNTLQQMAFTFLAGFFLAPIALRIGTLWPLILWHSLWNLAVYGGQIWDVTHGIAVTGVLIQAVLALWLWVDIWRRGLPAT</sequence>
<dbReference type="Pfam" id="PF02517">
    <property type="entry name" value="Rce1-like"/>
    <property type="match status" value="1"/>
</dbReference>
<dbReference type="Proteomes" id="UP001470809">
    <property type="component" value="Chromosome"/>
</dbReference>
<dbReference type="InterPro" id="IPR052710">
    <property type="entry name" value="CAAX_protease"/>
</dbReference>
<evidence type="ECO:0000256" key="1">
    <source>
        <dbReference type="SAM" id="Phobius"/>
    </source>
</evidence>
<dbReference type="PANTHER" id="PTHR36435:SF1">
    <property type="entry name" value="CAAX AMINO TERMINAL PROTEASE FAMILY PROTEIN"/>
    <property type="match status" value="1"/>
</dbReference>
<feature type="domain" description="CAAX prenyl protease 2/Lysostaphin resistance protein A-like" evidence="2">
    <location>
        <begin position="109"/>
        <end position="206"/>
    </location>
</feature>
<dbReference type="GO" id="GO:0080120">
    <property type="term" value="P:CAAX-box protein maturation"/>
    <property type="evidence" value="ECO:0007669"/>
    <property type="project" value="UniProtKB-ARBA"/>
</dbReference>
<dbReference type="PANTHER" id="PTHR36435">
    <property type="entry name" value="SLR1288 PROTEIN"/>
    <property type="match status" value="1"/>
</dbReference>
<name>A0AAN0NLL5_9RHOB</name>
<keyword evidence="1" id="KW-1133">Transmembrane helix</keyword>